<accession>A0ABT3TET6</accession>
<dbReference type="PROSITE" id="PS51257">
    <property type="entry name" value="PROKAR_LIPOPROTEIN"/>
    <property type="match status" value="1"/>
</dbReference>
<dbReference type="InterPro" id="IPR001466">
    <property type="entry name" value="Beta-lactam-related"/>
</dbReference>
<dbReference type="Gene3D" id="3.40.710.10">
    <property type="entry name" value="DD-peptidase/beta-lactamase superfamily"/>
    <property type="match status" value="1"/>
</dbReference>
<dbReference type="SUPFAM" id="SSF56601">
    <property type="entry name" value="beta-lactamase/transpeptidase-like"/>
    <property type="match status" value="1"/>
</dbReference>
<reference evidence="3" key="1">
    <citation type="submission" date="2019-02" db="EMBL/GenBank/DDBJ databases">
        <authorList>
            <person name="Li S.-H."/>
        </authorList>
    </citation>
    <scope>NUCLEOTIDE SEQUENCE</scope>
    <source>
        <strain evidence="3">IMCC14734</strain>
    </source>
</reference>
<keyword evidence="4" id="KW-1185">Reference proteome</keyword>
<evidence type="ECO:0000259" key="2">
    <source>
        <dbReference type="Pfam" id="PF00144"/>
    </source>
</evidence>
<dbReference type="InterPro" id="IPR012338">
    <property type="entry name" value="Beta-lactam/transpept-like"/>
</dbReference>
<dbReference type="EMBL" id="SHNN01000001">
    <property type="protein sequence ID" value="MCX2980828.1"/>
    <property type="molecule type" value="Genomic_DNA"/>
</dbReference>
<keyword evidence="1" id="KW-0732">Signal</keyword>
<dbReference type="GO" id="GO:0016787">
    <property type="term" value="F:hydrolase activity"/>
    <property type="evidence" value="ECO:0007669"/>
    <property type="project" value="UniProtKB-KW"/>
</dbReference>
<feature type="domain" description="Beta-lactamase-related" evidence="2">
    <location>
        <begin position="50"/>
        <end position="347"/>
    </location>
</feature>
<dbReference type="Pfam" id="PF00144">
    <property type="entry name" value="Beta-lactamase"/>
    <property type="match status" value="1"/>
</dbReference>
<evidence type="ECO:0000313" key="3">
    <source>
        <dbReference type="EMBL" id="MCX2980828.1"/>
    </source>
</evidence>
<sequence>MRLLPISLLALTLAACGGSNNNDNDVTVPNYSDADFSAADAWLEGFVQTEAAFPGGSYVIVDRANGIVHKGAFGDQDGEDLVLLASTSKVPTVMLLMALAEDDDNVEFAIDAPIANYLPWMGVWDADITTEHLMSNRSGIPGLVNLFTRPDDYQAHICQYLPFGTLQACAETLYTTPLPALESTPANTAFEYGGSQWQLAGAVAEVVGGSSWNQLWDAYIGAPCGLEVATYGNNLSNAAGWDGNAESLGGLDNPNMEGGMMSNLDDYAKLLSLHLSGGLCGDNRVLSEEAVKFMRIARTDQPGYGMGWWLETPVDGGEVTLFTDAGFYGSVAWIDTERQYAGVILFEEYSGARGSIGSGGAISQLIPLIEEAIDAVAP</sequence>
<organism evidence="3 4">
    <name type="scientific">Candidatus Litorirhabdus singularis</name>
    <dbReference type="NCBI Taxonomy" id="2518993"/>
    <lineage>
        <taxon>Bacteria</taxon>
        <taxon>Pseudomonadati</taxon>
        <taxon>Pseudomonadota</taxon>
        <taxon>Gammaproteobacteria</taxon>
        <taxon>Cellvibrionales</taxon>
        <taxon>Halieaceae</taxon>
        <taxon>Candidatus Litorirhabdus</taxon>
    </lineage>
</organism>
<feature type="signal peptide" evidence="1">
    <location>
        <begin position="1"/>
        <end position="21"/>
    </location>
</feature>
<dbReference type="InterPro" id="IPR050789">
    <property type="entry name" value="Diverse_Enzym_Activities"/>
</dbReference>
<proteinExistence type="predicted"/>
<keyword evidence="3" id="KW-0378">Hydrolase</keyword>
<comment type="caution">
    <text evidence="3">The sequence shown here is derived from an EMBL/GenBank/DDBJ whole genome shotgun (WGS) entry which is preliminary data.</text>
</comment>
<dbReference type="PANTHER" id="PTHR43283">
    <property type="entry name" value="BETA-LACTAMASE-RELATED"/>
    <property type="match status" value="1"/>
</dbReference>
<evidence type="ECO:0000256" key="1">
    <source>
        <dbReference type="SAM" id="SignalP"/>
    </source>
</evidence>
<dbReference type="Proteomes" id="UP001143362">
    <property type="component" value="Unassembled WGS sequence"/>
</dbReference>
<protein>
    <submittedName>
        <fullName evidence="3">Class A beta-lactamase-related serine hydrolase</fullName>
    </submittedName>
</protein>
<feature type="chain" id="PRO_5046703874" evidence="1">
    <location>
        <begin position="22"/>
        <end position="378"/>
    </location>
</feature>
<dbReference type="RefSeq" id="WP_279244803.1">
    <property type="nucleotide sequence ID" value="NZ_SHNN01000001.1"/>
</dbReference>
<gene>
    <name evidence="3" type="ORF">EYC98_08055</name>
</gene>
<name>A0ABT3TET6_9GAMM</name>
<evidence type="ECO:0000313" key="4">
    <source>
        <dbReference type="Proteomes" id="UP001143362"/>
    </source>
</evidence>